<evidence type="ECO:0000313" key="2">
    <source>
        <dbReference type="EMBL" id="PCJ25733.1"/>
    </source>
</evidence>
<evidence type="ECO:0000259" key="1">
    <source>
        <dbReference type="Pfam" id="PF17131"/>
    </source>
</evidence>
<sequence length="265" mass="30674">MGVFAFAICLPTNTIAAELTAAEVMQLVDQRVDGDSSISEVTMVLVDRRDRQRIRNLRIYSKDQGEDSKTLSLFETPADIRGTAYLNFDWDDAERDDDSWLYLPALQRVKRIASSDTSDSFLGSDFTYADINGFEIDWYNYSFISESEMVDGQETWVIEAIPKEEFKERAEDATGYSKMQSWISKRSYLQLRGQVWELRGNRIKYFTASEVEQIDEVWTIKRLQVVTTRNGRQEHASVLQINSIQYNVEVDDNLLTTEYMQRGLD</sequence>
<organism evidence="2 3">
    <name type="scientific">SAR86 cluster bacterium</name>
    <dbReference type="NCBI Taxonomy" id="2030880"/>
    <lineage>
        <taxon>Bacteria</taxon>
        <taxon>Pseudomonadati</taxon>
        <taxon>Pseudomonadota</taxon>
        <taxon>Gammaproteobacteria</taxon>
        <taxon>SAR86 cluster</taxon>
    </lineage>
</organism>
<dbReference type="Proteomes" id="UP000218327">
    <property type="component" value="Unassembled WGS sequence"/>
</dbReference>
<dbReference type="Pfam" id="PF17131">
    <property type="entry name" value="LolA_like"/>
    <property type="match status" value="1"/>
</dbReference>
<protein>
    <submittedName>
        <fullName evidence="2">Outer membrane lipoprotein-sorting protein</fullName>
    </submittedName>
</protein>
<dbReference type="AlphaFoldDB" id="A0A2A5B2H5"/>
<reference evidence="3" key="1">
    <citation type="submission" date="2017-08" db="EMBL/GenBank/DDBJ databases">
        <title>A dynamic microbial community with high functional redundancy inhabits the cold, oxic subseafloor aquifer.</title>
        <authorList>
            <person name="Tully B.J."/>
            <person name="Wheat C.G."/>
            <person name="Glazer B.T."/>
            <person name="Huber J.A."/>
        </authorList>
    </citation>
    <scope>NUCLEOTIDE SEQUENCE [LARGE SCALE GENOMIC DNA]</scope>
</reference>
<dbReference type="CDD" id="cd16329">
    <property type="entry name" value="LolA_like"/>
    <property type="match status" value="1"/>
</dbReference>
<dbReference type="EMBL" id="NVVJ01000015">
    <property type="protein sequence ID" value="PCJ25733.1"/>
    <property type="molecule type" value="Genomic_DNA"/>
</dbReference>
<name>A0A2A5B2H5_9GAMM</name>
<comment type="caution">
    <text evidence="2">The sequence shown here is derived from an EMBL/GenBank/DDBJ whole genome shotgun (WGS) entry which is preliminary data.</text>
</comment>
<proteinExistence type="predicted"/>
<accession>A0A2A5B2H5</accession>
<evidence type="ECO:0000313" key="3">
    <source>
        <dbReference type="Proteomes" id="UP000218327"/>
    </source>
</evidence>
<dbReference type="Gene3D" id="2.50.20.10">
    <property type="entry name" value="Lipoprotein localisation LolA/LolB/LppX"/>
    <property type="match status" value="1"/>
</dbReference>
<keyword evidence="2" id="KW-0449">Lipoprotein</keyword>
<feature type="domain" description="Uncharacterized protein TP-0789" evidence="1">
    <location>
        <begin position="67"/>
        <end position="262"/>
    </location>
</feature>
<gene>
    <name evidence="2" type="ORF">COA96_06820</name>
</gene>
<dbReference type="InterPro" id="IPR033399">
    <property type="entry name" value="TP_0789-like"/>
</dbReference>